<dbReference type="SMART" id="SM00886">
    <property type="entry name" value="Dabb"/>
    <property type="match status" value="1"/>
</dbReference>
<reference evidence="3 4" key="1">
    <citation type="submission" date="2023-10" db="EMBL/GenBank/DDBJ databases">
        <title>Niallia locisalis sp.nov. isolated from a salt pond sample.</title>
        <authorList>
            <person name="Li X.-J."/>
            <person name="Dong L."/>
        </authorList>
    </citation>
    <scope>NUCLEOTIDE SEQUENCE [LARGE SCALE GENOMIC DNA]</scope>
    <source>
        <strain evidence="3 4">DSM 29761</strain>
    </source>
</reference>
<dbReference type="InterPro" id="IPR044662">
    <property type="entry name" value="HS1/DABB1-like"/>
</dbReference>
<dbReference type="PANTHER" id="PTHR33178">
    <property type="match status" value="1"/>
</dbReference>
<dbReference type="EMBL" id="CP137640">
    <property type="protein sequence ID" value="WVX79818.1"/>
    <property type="molecule type" value="Genomic_DNA"/>
</dbReference>
<protein>
    <submittedName>
        <fullName evidence="3">Dabb family protein</fullName>
    </submittedName>
</protein>
<dbReference type="PANTHER" id="PTHR33178:SF10">
    <property type="entry name" value="STRESS-RESPONSE A_B BARREL DOMAIN-CONTAINING PROTEIN"/>
    <property type="match status" value="1"/>
</dbReference>
<name>A0ABZ2CDA3_9BACI</name>
<dbReference type="InterPro" id="IPR011008">
    <property type="entry name" value="Dimeric_a/b-barrel"/>
</dbReference>
<sequence length="97" mass="11281">MIEHIVLIKFKNELTDAQLDDLIQKTLNLKDYIPGIIDIQQGRNFSNRSKGYEIALTARLTDRAALENYLPHPKHQELLSHLKELELEDIIVVDFEI</sequence>
<dbReference type="PROSITE" id="PS51502">
    <property type="entry name" value="S_R_A_B_BARREL"/>
    <property type="match status" value="1"/>
</dbReference>
<evidence type="ECO:0000313" key="4">
    <source>
        <dbReference type="Proteomes" id="UP001357223"/>
    </source>
</evidence>
<proteinExistence type="predicted"/>
<evidence type="ECO:0000259" key="2">
    <source>
        <dbReference type="PROSITE" id="PS51502"/>
    </source>
</evidence>
<feature type="domain" description="Stress-response A/B barrel" evidence="2">
    <location>
        <begin position="2"/>
        <end position="95"/>
    </location>
</feature>
<accession>A0ABZ2CDA3</accession>
<comment type="subunit">
    <text evidence="1">Homodimer.</text>
</comment>
<dbReference type="Proteomes" id="UP001357223">
    <property type="component" value="Chromosome"/>
</dbReference>
<gene>
    <name evidence="3" type="ORF">R4Z09_21390</name>
</gene>
<organism evidence="3 4">
    <name type="scientific">Niallia oryzisoli</name>
    <dbReference type="NCBI Taxonomy" id="1737571"/>
    <lineage>
        <taxon>Bacteria</taxon>
        <taxon>Bacillati</taxon>
        <taxon>Bacillota</taxon>
        <taxon>Bacilli</taxon>
        <taxon>Bacillales</taxon>
        <taxon>Bacillaceae</taxon>
        <taxon>Niallia</taxon>
    </lineage>
</organism>
<dbReference type="InterPro" id="IPR013097">
    <property type="entry name" value="Dabb"/>
</dbReference>
<evidence type="ECO:0000256" key="1">
    <source>
        <dbReference type="ARBA" id="ARBA00011738"/>
    </source>
</evidence>
<dbReference type="RefSeq" id="WP_338448749.1">
    <property type="nucleotide sequence ID" value="NZ_CP137640.1"/>
</dbReference>
<dbReference type="Pfam" id="PF07876">
    <property type="entry name" value="Dabb"/>
    <property type="match status" value="1"/>
</dbReference>
<evidence type="ECO:0000313" key="3">
    <source>
        <dbReference type="EMBL" id="WVX79818.1"/>
    </source>
</evidence>
<keyword evidence="4" id="KW-1185">Reference proteome</keyword>
<dbReference type="SUPFAM" id="SSF54909">
    <property type="entry name" value="Dimeric alpha+beta barrel"/>
    <property type="match status" value="1"/>
</dbReference>
<dbReference type="Gene3D" id="3.30.70.100">
    <property type="match status" value="1"/>
</dbReference>